<comment type="caution">
    <text evidence="1">The sequence shown here is derived from an EMBL/GenBank/DDBJ whole genome shotgun (WGS) entry which is preliminary data.</text>
</comment>
<evidence type="ECO:0000313" key="1">
    <source>
        <dbReference type="EMBL" id="KAI3361482.1"/>
    </source>
</evidence>
<sequence>MEPWQEAASRQVQLLTGRLNELLSKGLGLLRSELGVDLGLKPELIPPWVLLLAAGCGLLLMAALWASACRALLRKRPAVSPADDGAEARRAVGKPVKAEEPKKKKKKAEKKAQANGRAVAEPQEATVSEEIVPHHQPPPAEVKAEKVAEVKKSKKKAKQAVKETKPVTADGKEPEEGTWETKVSNKEKREQRKKDKSSSDGSASPGGGGTPVSTPPEQPKALAAPPPASQKKKKGESTKVKVEKVEAVVSQVLVNSSEVAAVAAAVTDVAVKVPAHPVALKTEPWTTSRETASLWENDGSWTVIESTTEHNQMSLTGLGAEPPVSDLSWLSPPTVVDEWSGINGASVDPSSDWNEPSEAWGNYEEPTPEPPPAQELPLPEPTKVNQLISAADDEDDEKDKGETAADGAAKTKKKKKKKKKAAEEGGAASQGEEQEKEATPAASVKKQPPVQENAAAVQPVKAAAVEARVEPVKDNISQKPPVTQVPPKPTDGEPTAKQSNPSASLQQTDTMMISPWDRWFSTSCCLCCHVRTGTIILGVWYMLINAVVLLILLTALSDPEQYHLTSAELANDLDVMDDANMCIASAISLLMILICGMATYGAYKLRAAWIIPFFCYQIFDFALNTLVAVSIVVYPNTIQDYLQQLPDNFPYKEEIAALSNVCLVLIVLLFIGCILSFKAYLIACVWNCYRYVSGRGTSEILLYVTTNDTTVLLPPYDDSVSVPPKQAPPPYTTATA</sequence>
<evidence type="ECO:0000313" key="2">
    <source>
        <dbReference type="Proteomes" id="UP000831701"/>
    </source>
</evidence>
<accession>A0ACB8W0G9</accession>
<dbReference type="EMBL" id="CM041546">
    <property type="protein sequence ID" value="KAI3361482.1"/>
    <property type="molecule type" value="Genomic_DNA"/>
</dbReference>
<proteinExistence type="predicted"/>
<keyword evidence="2" id="KW-1185">Reference proteome</keyword>
<gene>
    <name evidence="1" type="ORF">L3Q82_013630</name>
</gene>
<reference evidence="1" key="1">
    <citation type="submission" date="2022-04" db="EMBL/GenBank/DDBJ databases">
        <title>Jade perch genome.</title>
        <authorList>
            <person name="Chao B."/>
        </authorList>
    </citation>
    <scope>NUCLEOTIDE SEQUENCE</scope>
    <source>
        <strain evidence="1">CB-2022</strain>
    </source>
</reference>
<dbReference type="Proteomes" id="UP000831701">
    <property type="component" value="Chromosome 16"/>
</dbReference>
<organism evidence="1 2">
    <name type="scientific">Scortum barcoo</name>
    <name type="common">barcoo grunter</name>
    <dbReference type="NCBI Taxonomy" id="214431"/>
    <lineage>
        <taxon>Eukaryota</taxon>
        <taxon>Metazoa</taxon>
        <taxon>Chordata</taxon>
        <taxon>Craniata</taxon>
        <taxon>Vertebrata</taxon>
        <taxon>Euteleostomi</taxon>
        <taxon>Actinopterygii</taxon>
        <taxon>Neopterygii</taxon>
        <taxon>Teleostei</taxon>
        <taxon>Neoteleostei</taxon>
        <taxon>Acanthomorphata</taxon>
        <taxon>Eupercaria</taxon>
        <taxon>Centrarchiformes</taxon>
        <taxon>Terapontoidei</taxon>
        <taxon>Terapontidae</taxon>
        <taxon>Scortum</taxon>
    </lineage>
</organism>
<name>A0ACB8W0G9_9TELE</name>
<protein>
    <submittedName>
        <fullName evidence="1">Uncharacterized protein</fullName>
    </submittedName>
</protein>